<dbReference type="EMBL" id="ML208403">
    <property type="protein sequence ID" value="TFK66505.1"/>
    <property type="molecule type" value="Genomic_DNA"/>
</dbReference>
<proteinExistence type="predicted"/>
<reference evidence="1 2" key="1">
    <citation type="journal article" date="2019" name="Nat. Ecol. Evol.">
        <title>Megaphylogeny resolves global patterns of mushroom evolution.</title>
        <authorList>
            <person name="Varga T."/>
            <person name="Krizsan K."/>
            <person name="Foldi C."/>
            <person name="Dima B."/>
            <person name="Sanchez-Garcia M."/>
            <person name="Sanchez-Ramirez S."/>
            <person name="Szollosi G.J."/>
            <person name="Szarkandi J.G."/>
            <person name="Papp V."/>
            <person name="Albert L."/>
            <person name="Andreopoulos W."/>
            <person name="Angelini C."/>
            <person name="Antonin V."/>
            <person name="Barry K.W."/>
            <person name="Bougher N.L."/>
            <person name="Buchanan P."/>
            <person name="Buyck B."/>
            <person name="Bense V."/>
            <person name="Catcheside P."/>
            <person name="Chovatia M."/>
            <person name="Cooper J."/>
            <person name="Damon W."/>
            <person name="Desjardin D."/>
            <person name="Finy P."/>
            <person name="Geml J."/>
            <person name="Haridas S."/>
            <person name="Hughes K."/>
            <person name="Justo A."/>
            <person name="Karasinski D."/>
            <person name="Kautmanova I."/>
            <person name="Kiss B."/>
            <person name="Kocsube S."/>
            <person name="Kotiranta H."/>
            <person name="LaButti K.M."/>
            <person name="Lechner B.E."/>
            <person name="Liimatainen K."/>
            <person name="Lipzen A."/>
            <person name="Lukacs Z."/>
            <person name="Mihaltcheva S."/>
            <person name="Morgado L.N."/>
            <person name="Niskanen T."/>
            <person name="Noordeloos M.E."/>
            <person name="Ohm R.A."/>
            <person name="Ortiz-Santana B."/>
            <person name="Ovrebo C."/>
            <person name="Racz N."/>
            <person name="Riley R."/>
            <person name="Savchenko A."/>
            <person name="Shiryaev A."/>
            <person name="Soop K."/>
            <person name="Spirin V."/>
            <person name="Szebenyi C."/>
            <person name="Tomsovsky M."/>
            <person name="Tulloss R.E."/>
            <person name="Uehling J."/>
            <person name="Grigoriev I.V."/>
            <person name="Vagvolgyi C."/>
            <person name="Papp T."/>
            <person name="Martin F.M."/>
            <person name="Miettinen O."/>
            <person name="Hibbett D.S."/>
            <person name="Nagy L.G."/>
        </authorList>
    </citation>
    <scope>NUCLEOTIDE SEQUENCE [LARGE SCALE GENOMIC DNA]</scope>
    <source>
        <strain evidence="1 2">NL-1719</strain>
    </source>
</reference>
<name>A0ACD3AL61_9AGAR</name>
<feature type="non-terminal residue" evidence="1">
    <location>
        <position position="1"/>
    </location>
</feature>
<keyword evidence="2" id="KW-1185">Reference proteome</keyword>
<protein>
    <submittedName>
        <fullName evidence="1">Uncharacterized protein</fullName>
    </submittedName>
</protein>
<evidence type="ECO:0000313" key="1">
    <source>
        <dbReference type="EMBL" id="TFK66505.1"/>
    </source>
</evidence>
<feature type="non-terminal residue" evidence="1">
    <location>
        <position position="525"/>
    </location>
</feature>
<gene>
    <name evidence="1" type="ORF">BDN72DRAFT_730377</name>
</gene>
<accession>A0ACD3AL61</accession>
<evidence type="ECO:0000313" key="2">
    <source>
        <dbReference type="Proteomes" id="UP000308600"/>
    </source>
</evidence>
<organism evidence="1 2">
    <name type="scientific">Pluteus cervinus</name>
    <dbReference type="NCBI Taxonomy" id="181527"/>
    <lineage>
        <taxon>Eukaryota</taxon>
        <taxon>Fungi</taxon>
        <taxon>Dikarya</taxon>
        <taxon>Basidiomycota</taxon>
        <taxon>Agaricomycotina</taxon>
        <taxon>Agaricomycetes</taxon>
        <taxon>Agaricomycetidae</taxon>
        <taxon>Agaricales</taxon>
        <taxon>Pluteineae</taxon>
        <taxon>Pluteaceae</taxon>
        <taxon>Pluteus</taxon>
    </lineage>
</organism>
<dbReference type="Proteomes" id="UP000308600">
    <property type="component" value="Unassembled WGS sequence"/>
</dbReference>
<sequence>VEKIFRTAYDVNLGSAQANATLLLDEESTQLQQDCAALWILICVEVLELETVGSETVELSNNPSRKDFYLSSPEALKNLHELILSQANSQYSCIYLAWTYVLSRITAAADQLKEIPSTYQPFFHSLHPQKNRSYSKDQDSPHVEMCKACLGPDVGLFNLLHSLLTQSPLFVTAVAWKAASTVTDPNAIAFRSVLKGLIMALVELVPVELIPDFEGFIDVWIALFGRSESSSVTGICSQYWQSDWHNGISRRAVFDVARSRFPVQVQPLVRLLRSMTATGFLDTDPLSVSTSTGEPQVLTEERDLCDQHVFYYFQHLTTFSQVIPISACTGPHALYERQTERYGSNNASGLTYVNTRPIKLPGGSTLPARSQGRLLSGDGGDLMVLCWKHEHSGWKVLLEILTDHVNRRRLHGNSGGSFQDISFERRGPTTVKALRLEDIGVQIDPSGDDATITDILDLLRSLIQDNPAQAQQLMLALEEGDSVVSHTMTEAQAPDLVQLTTMVLEEALTRSGGQARYLPITHLVT</sequence>